<sequence>MKSVKTTKIGLAALTILFLLLYGYFSTLGKPLPNNINLSLNNGFSNSKIIFGNIGGFHILTNVSSTDQDQYYRLFIDTELNRSTASSEKITIPYTVIEGNDTPDGYQIKVALIDTVVNNIPTNQPLAVFQGARDNEIDLIKSAQVQQNDDDSSDLIIELTKSTPFRATADSSGTIVLDILK</sequence>
<reference evidence="1 2" key="1">
    <citation type="journal article" date="2015" name="Nature">
        <title>rRNA introns, odd ribosomes, and small enigmatic genomes across a large radiation of phyla.</title>
        <authorList>
            <person name="Brown C.T."/>
            <person name="Hug L.A."/>
            <person name="Thomas B.C."/>
            <person name="Sharon I."/>
            <person name="Castelle C.J."/>
            <person name="Singh A."/>
            <person name="Wilkins M.J."/>
            <person name="Williams K.H."/>
            <person name="Banfield J.F."/>
        </authorList>
    </citation>
    <scope>NUCLEOTIDE SEQUENCE [LARGE SCALE GENOMIC DNA]</scope>
</reference>
<dbReference type="AlphaFoldDB" id="A0A0G1I137"/>
<name>A0A0G1I137_UNCK3</name>
<comment type="caution">
    <text evidence="1">The sequence shown here is derived from an EMBL/GenBank/DDBJ whole genome shotgun (WGS) entry which is preliminary data.</text>
</comment>
<organism evidence="1 2">
    <name type="scientific">candidate division Kazan bacterium GW2011_GWA1_44_22</name>
    <dbReference type="NCBI Taxonomy" id="1620410"/>
    <lineage>
        <taxon>Bacteria</taxon>
        <taxon>Bacteria division Kazan-3B-28</taxon>
    </lineage>
</organism>
<proteinExistence type="predicted"/>
<evidence type="ECO:0000313" key="1">
    <source>
        <dbReference type="EMBL" id="KKT52548.1"/>
    </source>
</evidence>
<dbReference type="Proteomes" id="UP000034752">
    <property type="component" value="Unassembled WGS sequence"/>
</dbReference>
<evidence type="ECO:0000313" key="2">
    <source>
        <dbReference type="Proteomes" id="UP000034752"/>
    </source>
</evidence>
<dbReference type="EMBL" id="LCIJ01000017">
    <property type="protein sequence ID" value="KKT52548.1"/>
    <property type="molecule type" value="Genomic_DNA"/>
</dbReference>
<gene>
    <name evidence="1" type="ORF">VE96_C0017G0004</name>
</gene>
<accession>A0A0G1I137</accession>
<protein>
    <submittedName>
        <fullName evidence="1">Uncharacterized protein</fullName>
    </submittedName>
</protein>